<organism evidence="1 2">
    <name type="scientific">Pleomassaria siparia CBS 279.74</name>
    <dbReference type="NCBI Taxonomy" id="1314801"/>
    <lineage>
        <taxon>Eukaryota</taxon>
        <taxon>Fungi</taxon>
        <taxon>Dikarya</taxon>
        <taxon>Ascomycota</taxon>
        <taxon>Pezizomycotina</taxon>
        <taxon>Dothideomycetes</taxon>
        <taxon>Pleosporomycetidae</taxon>
        <taxon>Pleosporales</taxon>
        <taxon>Pleomassariaceae</taxon>
        <taxon>Pleomassaria</taxon>
    </lineage>
</organism>
<sequence length="170" mass="18368">MIGPLSQDSSLSSTSPAQTLLSTIRLQRYPGARIIISTQEPTVSLKLHDLCSITMVHRFTSPDWLRALQKHLAGVSGTSLLLDRVNGGTSDEMGELSDGDKTLSIQDKDPALGTFAQIVQLRVGEALLFAPSAILDMYDSGHVKKLSHGVLRVRIRNRVTEDGGQSVMTG</sequence>
<dbReference type="Proteomes" id="UP000799428">
    <property type="component" value="Unassembled WGS sequence"/>
</dbReference>
<gene>
    <name evidence="1" type="ORF">K504DRAFT_459701</name>
</gene>
<reference evidence="1" key="1">
    <citation type="journal article" date="2020" name="Stud. Mycol.">
        <title>101 Dothideomycetes genomes: a test case for predicting lifestyles and emergence of pathogens.</title>
        <authorList>
            <person name="Haridas S."/>
            <person name="Albert R."/>
            <person name="Binder M."/>
            <person name="Bloem J."/>
            <person name="Labutti K."/>
            <person name="Salamov A."/>
            <person name="Andreopoulos B."/>
            <person name="Baker S."/>
            <person name="Barry K."/>
            <person name="Bills G."/>
            <person name="Bluhm B."/>
            <person name="Cannon C."/>
            <person name="Castanera R."/>
            <person name="Culley D."/>
            <person name="Daum C."/>
            <person name="Ezra D."/>
            <person name="Gonzalez J."/>
            <person name="Henrissat B."/>
            <person name="Kuo A."/>
            <person name="Liang C."/>
            <person name="Lipzen A."/>
            <person name="Lutzoni F."/>
            <person name="Magnuson J."/>
            <person name="Mondo S."/>
            <person name="Nolan M."/>
            <person name="Ohm R."/>
            <person name="Pangilinan J."/>
            <person name="Park H.-J."/>
            <person name="Ramirez L."/>
            <person name="Alfaro M."/>
            <person name="Sun H."/>
            <person name="Tritt A."/>
            <person name="Yoshinaga Y."/>
            <person name="Zwiers L.-H."/>
            <person name="Turgeon B."/>
            <person name="Goodwin S."/>
            <person name="Spatafora J."/>
            <person name="Crous P."/>
            <person name="Grigoriev I."/>
        </authorList>
    </citation>
    <scope>NUCLEOTIDE SEQUENCE</scope>
    <source>
        <strain evidence="1">CBS 279.74</strain>
    </source>
</reference>
<evidence type="ECO:0000313" key="2">
    <source>
        <dbReference type="Proteomes" id="UP000799428"/>
    </source>
</evidence>
<proteinExistence type="predicted"/>
<dbReference type="AlphaFoldDB" id="A0A6G1K1K2"/>
<dbReference type="OrthoDB" id="2316594at2759"/>
<evidence type="ECO:0000313" key="1">
    <source>
        <dbReference type="EMBL" id="KAF2706405.1"/>
    </source>
</evidence>
<accession>A0A6G1K1K2</accession>
<keyword evidence="2" id="KW-1185">Reference proteome</keyword>
<name>A0A6G1K1K2_9PLEO</name>
<dbReference type="EMBL" id="MU005776">
    <property type="protein sequence ID" value="KAF2706405.1"/>
    <property type="molecule type" value="Genomic_DNA"/>
</dbReference>
<protein>
    <submittedName>
        <fullName evidence="1">Uncharacterized protein</fullName>
    </submittedName>
</protein>